<dbReference type="InterPro" id="IPR001972">
    <property type="entry name" value="Stomatin_HflK_fam"/>
</dbReference>
<comment type="similarity">
    <text evidence="2">Belongs to the band 7/mec-2 family.</text>
</comment>
<dbReference type="InterPro" id="IPR036013">
    <property type="entry name" value="Band_7/SPFH_dom_sf"/>
</dbReference>
<evidence type="ECO:0000256" key="4">
    <source>
        <dbReference type="SAM" id="MobiDB-lite"/>
    </source>
</evidence>
<evidence type="ECO:0000313" key="8">
    <source>
        <dbReference type="Proteomes" id="UP000663852"/>
    </source>
</evidence>
<dbReference type="InterPro" id="IPR001107">
    <property type="entry name" value="Band_7"/>
</dbReference>
<dbReference type="GO" id="GO:0005886">
    <property type="term" value="C:plasma membrane"/>
    <property type="evidence" value="ECO:0007669"/>
    <property type="project" value="InterPro"/>
</dbReference>
<keyword evidence="5" id="KW-1133">Transmembrane helix</keyword>
<dbReference type="Pfam" id="PF01145">
    <property type="entry name" value="Band_7"/>
    <property type="match status" value="1"/>
</dbReference>
<dbReference type="SMART" id="SM00244">
    <property type="entry name" value="PHB"/>
    <property type="match status" value="1"/>
</dbReference>
<evidence type="ECO:0000313" key="7">
    <source>
        <dbReference type="EMBL" id="CAF0769581.1"/>
    </source>
</evidence>
<dbReference type="PRINTS" id="PR00721">
    <property type="entry name" value="STOMATIN"/>
</dbReference>
<dbReference type="Gene3D" id="3.30.479.30">
    <property type="entry name" value="Band 7 domain"/>
    <property type="match status" value="1"/>
</dbReference>
<dbReference type="AlphaFoldDB" id="A0A813QN64"/>
<dbReference type="PROSITE" id="PS01270">
    <property type="entry name" value="BAND_7"/>
    <property type="match status" value="1"/>
</dbReference>
<dbReference type="PANTHER" id="PTHR10264">
    <property type="entry name" value="BAND 7 PROTEIN-RELATED"/>
    <property type="match status" value="1"/>
</dbReference>
<evidence type="ECO:0000256" key="2">
    <source>
        <dbReference type="ARBA" id="ARBA00008164"/>
    </source>
</evidence>
<keyword evidence="3 5" id="KW-0472">Membrane</keyword>
<keyword evidence="5" id="KW-0812">Transmembrane</keyword>
<dbReference type="SUPFAM" id="SSF117892">
    <property type="entry name" value="Band 7/SPFH domain"/>
    <property type="match status" value="1"/>
</dbReference>
<feature type="transmembrane region" description="Helical" evidence="5">
    <location>
        <begin position="67"/>
        <end position="92"/>
    </location>
</feature>
<name>A0A813QN64_ADIRI</name>
<evidence type="ECO:0000256" key="3">
    <source>
        <dbReference type="ARBA" id="ARBA00023136"/>
    </source>
</evidence>
<evidence type="ECO:0000259" key="6">
    <source>
        <dbReference type="SMART" id="SM00244"/>
    </source>
</evidence>
<evidence type="ECO:0000256" key="5">
    <source>
        <dbReference type="SAM" id="Phobius"/>
    </source>
</evidence>
<dbReference type="InterPro" id="IPR018080">
    <property type="entry name" value="Band_7/stomatin-like_CS"/>
</dbReference>
<dbReference type="EMBL" id="CAJNOJ010000008">
    <property type="protein sequence ID" value="CAF0769581.1"/>
    <property type="molecule type" value="Genomic_DNA"/>
</dbReference>
<proteinExistence type="inferred from homology"/>
<protein>
    <recommendedName>
        <fullName evidence="6">Band 7 domain-containing protein</fullName>
    </recommendedName>
</protein>
<dbReference type="PANTHER" id="PTHR10264:SF19">
    <property type="entry name" value="AT06885P-RELATED"/>
    <property type="match status" value="1"/>
</dbReference>
<comment type="subcellular location">
    <subcellularLocation>
        <location evidence="1">Membrane</location>
    </subcellularLocation>
</comment>
<dbReference type="OrthoDB" id="2105077at2759"/>
<feature type="compositionally biased region" description="Polar residues" evidence="4">
    <location>
        <begin position="26"/>
        <end position="43"/>
    </location>
</feature>
<accession>A0A813QN64</accession>
<sequence>MRNSGRQQHQPQPHHGWKSDDERRMQSGTASVQGSTLTTHNNSVGNFTQDNIHTGSHEDYHLGLCGYILLILSYAIICLTFPFSLTVCLKVVQEYERAVMFRLGRILGGAKGPGLFIIVPCVDAYTKVDLRTVTFDVPPQEILTKDSVTVAVDAVVYFRVFDPVISITNVEDAPKSTQLLAATSLRNVLGTKSLQEILSDRESIAQTMQAALDEGTECWGVRVERVEVKDVRLPVQLQRAMAAEAEAAREARAKVIAAEGEQKASRALKDAADVIMQSPTALQLRYLQTLTTIASEKNSTIVFPIPVMGMISGLHVELMQAAIGTFQTT</sequence>
<feature type="domain" description="Band 7" evidence="6">
    <location>
        <begin position="87"/>
        <end position="245"/>
    </location>
</feature>
<evidence type="ECO:0000256" key="1">
    <source>
        <dbReference type="ARBA" id="ARBA00004370"/>
    </source>
</evidence>
<reference evidence="7" key="1">
    <citation type="submission" date="2021-02" db="EMBL/GenBank/DDBJ databases">
        <authorList>
            <person name="Nowell W R."/>
        </authorList>
    </citation>
    <scope>NUCLEOTIDE SEQUENCE</scope>
</reference>
<dbReference type="FunFam" id="3.30.479.30:FF:000002">
    <property type="entry name" value="band 7 protein AGAP004871"/>
    <property type="match status" value="1"/>
</dbReference>
<gene>
    <name evidence="7" type="ORF">EDS130_LOCUS3231</name>
</gene>
<organism evidence="7 8">
    <name type="scientific">Adineta ricciae</name>
    <name type="common">Rotifer</name>
    <dbReference type="NCBI Taxonomy" id="249248"/>
    <lineage>
        <taxon>Eukaryota</taxon>
        <taxon>Metazoa</taxon>
        <taxon>Spiralia</taxon>
        <taxon>Gnathifera</taxon>
        <taxon>Rotifera</taxon>
        <taxon>Eurotatoria</taxon>
        <taxon>Bdelloidea</taxon>
        <taxon>Adinetida</taxon>
        <taxon>Adinetidae</taxon>
        <taxon>Adineta</taxon>
    </lineage>
</organism>
<dbReference type="Proteomes" id="UP000663852">
    <property type="component" value="Unassembled WGS sequence"/>
</dbReference>
<feature type="region of interest" description="Disordered" evidence="4">
    <location>
        <begin position="1"/>
        <end position="43"/>
    </location>
</feature>
<comment type="caution">
    <text evidence="7">The sequence shown here is derived from an EMBL/GenBank/DDBJ whole genome shotgun (WGS) entry which is preliminary data.</text>
</comment>
<dbReference type="Gene3D" id="6.10.250.2090">
    <property type="match status" value="1"/>
</dbReference>
<dbReference type="InterPro" id="IPR043202">
    <property type="entry name" value="Band-7_stomatin-like"/>
</dbReference>